<evidence type="ECO:0000313" key="3">
    <source>
        <dbReference type="EMBL" id="MBR7744674.1"/>
    </source>
</evidence>
<evidence type="ECO:0000259" key="2">
    <source>
        <dbReference type="PROSITE" id="PS50995"/>
    </source>
</evidence>
<dbReference type="InterPro" id="IPR052526">
    <property type="entry name" value="HTH-type_Bedaq_tolerance"/>
</dbReference>
<evidence type="ECO:0000313" key="4">
    <source>
        <dbReference type="Proteomes" id="UP000677016"/>
    </source>
</evidence>
<dbReference type="InterPro" id="IPR036390">
    <property type="entry name" value="WH_DNA-bd_sf"/>
</dbReference>
<dbReference type="Pfam" id="PF01047">
    <property type="entry name" value="MarR"/>
    <property type="match status" value="1"/>
</dbReference>
<dbReference type="EMBL" id="JAGSNF010000022">
    <property type="protein sequence ID" value="MBR7744674.1"/>
    <property type="molecule type" value="Genomic_DNA"/>
</dbReference>
<feature type="domain" description="HTH marR-type" evidence="2">
    <location>
        <begin position="3"/>
        <end position="136"/>
    </location>
</feature>
<dbReference type="GO" id="GO:0003700">
    <property type="term" value="F:DNA-binding transcription factor activity"/>
    <property type="evidence" value="ECO:0007669"/>
    <property type="project" value="InterPro"/>
</dbReference>
<dbReference type="RefSeq" id="WP_211604195.1">
    <property type="nucleotide sequence ID" value="NZ_JAGSNF010000022.1"/>
</dbReference>
<proteinExistence type="predicted"/>
<dbReference type="Proteomes" id="UP000677016">
    <property type="component" value="Unassembled WGS sequence"/>
</dbReference>
<dbReference type="SMART" id="SM00347">
    <property type="entry name" value="HTH_MARR"/>
    <property type="match status" value="1"/>
</dbReference>
<organism evidence="3 4">
    <name type="scientific">Phycicoccus avicenniae</name>
    <dbReference type="NCBI Taxonomy" id="2828860"/>
    <lineage>
        <taxon>Bacteria</taxon>
        <taxon>Bacillati</taxon>
        <taxon>Actinomycetota</taxon>
        <taxon>Actinomycetes</taxon>
        <taxon>Micrococcales</taxon>
        <taxon>Intrasporangiaceae</taxon>
        <taxon>Phycicoccus</taxon>
    </lineage>
</organism>
<evidence type="ECO:0000256" key="1">
    <source>
        <dbReference type="SAM" id="MobiDB-lite"/>
    </source>
</evidence>
<dbReference type="PROSITE" id="PS50995">
    <property type="entry name" value="HTH_MARR_2"/>
    <property type="match status" value="1"/>
</dbReference>
<reference evidence="3" key="1">
    <citation type="submission" date="2021-04" db="EMBL/GenBank/DDBJ databases">
        <title>Phycicoccus avicenniae sp. nov., a novel endophytic actinomycetes isolated from branch of Avicennia mariana.</title>
        <authorList>
            <person name="Tuo L."/>
        </authorList>
    </citation>
    <scope>NUCLEOTIDE SEQUENCE</scope>
    <source>
        <strain evidence="3">BSK3Z-2</strain>
    </source>
</reference>
<name>A0A941D9N8_9MICO</name>
<feature type="compositionally biased region" description="Basic and acidic residues" evidence="1">
    <location>
        <begin position="69"/>
        <end position="85"/>
    </location>
</feature>
<comment type="caution">
    <text evidence="3">The sequence shown here is derived from an EMBL/GenBank/DDBJ whole genome shotgun (WGS) entry which is preliminary data.</text>
</comment>
<dbReference type="AlphaFoldDB" id="A0A941D9N8"/>
<dbReference type="InterPro" id="IPR036388">
    <property type="entry name" value="WH-like_DNA-bd_sf"/>
</dbReference>
<sequence length="149" mass="15878">MTTEDLANDLLRLSARVSQWASRHADPGMPWAQVRVLSHVERLGPARVTTLAAADDTTQPTTTAQVQRLEADGLVERTPDPDDGRAHRVALTAAGREALARARRERAAAVLPLLDGLDGGPERVADAVDLLEELVAAIEADRPTPVPGA</sequence>
<gene>
    <name evidence="3" type="ORF">KC207_15360</name>
</gene>
<dbReference type="PANTHER" id="PTHR39515">
    <property type="entry name" value="CONSERVED PROTEIN"/>
    <property type="match status" value="1"/>
</dbReference>
<dbReference type="PANTHER" id="PTHR39515:SF2">
    <property type="entry name" value="HTH-TYPE TRANSCRIPTIONAL REGULATOR RV0880"/>
    <property type="match status" value="1"/>
</dbReference>
<accession>A0A941D9N8</accession>
<dbReference type="Gene3D" id="1.10.10.10">
    <property type="entry name" value="Winged helix-like DNA-binding domain superfamily/Winged helix DNA-binding domain"/>
    <property type="match status" value="1"/>
</dbReference>
<feature type="compositionally biased region" description="Low complexity" evidence="1">
    <location>
        <begin position="51"/>
        <end position="65"/>
    </location>
</feature>
<dbReference type="SUPFAM" id="SSF46785">
    <property type="entry name" value="Winged helix' DNA-binding domain"/>
    <property type="match status" value="1"/>
</dbReference>
<protein>
    <submittedName>
        <fullName evidence="3">Winged helix-turn-helix transcriptional regulator</fullName>
    </submittedName>
</protein>
<feature type="region of interest" description="Disordered" evidence="1">
    <location>
        <begin position="51"/>
        <end position="85"/>
    </location>
</feature>
<dbReference type="InterPro" id="IPR000835">
    <property type="entry name" value="HTH_MarR-typ"/>
</dbReference>
<keyword evidence="4" id="KW-1185">Reference proteome</keyword>